<dbReference type="Proteomes" id="UP000005408">
    <property type="component" value="Unassembled WGS sequence"/>
</dbReference>
<evidence type="ECO:0000256" key="1">
    <source>
        <dbReference type="SAM" id="SignalP"/>
    </source>
</evidence>
<feature type="signal peptide" evidence="1">
    <location>
        <begin position="1"/>
        <end position="16"/>
    </location>
</feature>
<keyword evidence="3" id="KW-1185">Reference proteome</keyword>
<proteinExistence type="predicted"/>
<evidence type="ECO:0000313" key="3">
    <source>
        <dbReference type="Proteomes" id="UP000005408"/>
    </source>
</evidence>
<organism evidence="2 3">
    <name type="scientific">Magallana gigas</name>
    <name type="common">Pacific oyster</name>
    <name type="synonym">Crassostrea gigas</name>
    <dbReference type="NCBI Taxonomy" id="29159"/>
    <lineage>
        <taxon>Eukaryota</taxon>
        <taxon>Metazoa</taxon>
        <taxon>Spiralia</taxon>
        <taxon>Lophotrochozoa</taxon>
        <taxon>Mollusca</taxon>
        <taxon>Bivalvia</taxon>
        <taxon>Autobranchia</taxon>
        <taxon>Pteriomorphia</taxon>
        <taxon>Ostreida</taxon>
        <taxon>Ostreoidea</taxon>
        <taxon>Ostreidae</taxon>
        <taxon>Magallana</taxon>
    </lineage>
</organism>
<accession>A0A8W8KYG6</accession>
<dbReference type="AlphaFoldDB" id="A0A8W8KYG6"/>
<keyword evidence="1" id="KW-0732">Signal</keyword>
<reference evidence="2" key="1">
    <citation type="submission" date="2022-08" db="UniProtKB">
        <authorList>
            <consortium name="EnsemblMetazoa"/>
        </authorList>
    </citation>
    <scope>IDENTIFICATION</scope>
    <source>
        <strain evidence="2">05x7-T-G4-1.051#20</strain>
    </source>
</reference>
<sequence>MKGIYLCFLLWNITTGSNTSCLNCVCAYNEDLSGIRDSQIRLSLFGLISSFCTQAGCRTAGAEDTDLISDCSSNSQSKTPACVVCDGTLTFSSKSAPDEKFTATIIYRGCAEVDSSNVITSCKQYTKTDWTTLPLFQRLSTFQEASSDGFYSGSMRQAMVNIVMYKGKSLFLCSIFWSITPGTSIPCINCVCMYDSDLSQIQAYQDRLALGALINSYCTNKGCRTAGPVDLDLISDCSSNIQSKIPACVECDGILTFSSKSGMT</sequence>
<name>A0A8W8KYG6_MAGGI</name>
<feature type="chain" id="PRO_5036491166" evidence="1">
    <location>
        <begin position="17"/>
        <end position="264"/>
    </location>
</feature>
<protein>
    <submittedName>
        <fullName evidence="2">Uncharacterized protein</fullName>
    </submittedName>
</protein>
<evidence type="ECO:0000313" key="2">
    <source>
        <dbReference type="EnsemblMetazoa" id="G25121.1:cds"/>
    </source>
</evidence>
<dbReference type="EnsemblMetazoa" id="G25121.1">
    <property type="protein sequence ID" value="G25121.1:cds"/>
    <property type="gene ID" value="G25121"/>
</dbReference>